<dbReference type="AlphaFoldDB" id="A0A8J5WEL5"/>
<feature type="region of interest" description="Disordered" evidence="1">
    <location>
        <begin position="44"/>
        <end position="108"/>
    </location>
</feature>
<proteinExistence type="predicted"/>
<dbReference type="Pfam" id="PF08414">
    <property type="entry name" value="NADPH_Ox"/>
    <property type="match status" value="1"/>
</dbReference>
<feature type="domain" description="NADPH oxidase Respiratory burst" evidence="2">
    <location>
        <begin position="120"/>
        <end position="149"/>
    </location>
</feature>
<organism evidence="3 4">
    <name type="scientific">Zizania palustris</name>
    <name type="common">Northern wild rice</name>
    <dbReference type="NCBI Taxonomy" id="103762"/>
    <lineage>
        <taxon>Eukaryota</taxon>
        <taxon>Viridiplantae</taxon>
        <taxon>Streptophyta</taxon>
        <taxon>Embryophyta</taxon>
        <taxon>Tracheophyta</taxon>
        <taxon>Spermatophyta</taxon>
        <taxon>Magnoliopsida</taxon>
        <taxon>Liliopsida</taxon>
        <taxon>Poales</taxon>
        <taxon>Poaceae</taxon>
        <taxon>BOP clade</taxon>
        <taxon>Oryzoideae</taxon>
        <taxon>Oryzeae</taxon>
        <taxon>Zizaniinae</taxon>
        <taxon>Zizania</taxon>
    </lineage>
</organism>
<evidence type="ECO:0000313" key="3">
    <source>
        <dbReference type="EMBL" id="KAG8088219.1"/>
    </source>
</evidence>
<keyword evidence="4" id="KW-1185">Reference proteome</keyword>
<sequence>MTHFDLERVSPPFSRLLLPPFGALNAAVFEIAFGRYPLLAQHAPRRPESSAPLPAVLRPSALRRRPQSPRAAPLPRVPRSRPAPPRAAPPPRAPRSRPPPPHDRREISSVAALRPRALRPRADFPQCIGMTESKEFAMELFDTLSRRTHWLPLGAAGSVLNGEWISEGPGE</sequence>
<reference evidence="3" key="2">
    <citation type="submission" date="2021-02" db="EMBL/GenBank/DDBJ databases">
        <authorList>
            <person name="Kimball J.A."/>
            <person name="Haas M.W."/>
            <person name="Macchietto M."/>
            <person name="Kono T."/>
            <person name="Duquette J."/>
            <person name="Shao M."/>
        </authorList>
    </citation>
    <scope>NUCLEOTIDE SEQUENCE</scope>
    <source>
        <tissue evidence="3">Fresh leaf tissue</tissue>
    </source>
</reference>
<dbReference type="Proteomes" id="UP000729402">
    <property type="component" value="Unassembled WGS sequence"/>
</dbReference>
<dbReference type="GO" id="GO:0004601">
    <property type="term" value="F:peroxidase activity"/>
    <property type="evidence" value="ECO:0007669"/>
    <property type="project" value="InterPro"/>
</dbReference>
<dbReference type="GO" id="GO:0050664">
    <property type="term" value="F:oxidoreductase activity, acting on NAD(P)H, oxygen as acceptor"/>
    <property type="evidence" value="ECO:0007669"/>
    <property type="project" value="InterPro"/>
</dbReference>
<evidence type="ECO:0000259" key="2">
    <source>
        <dbReference type="Pfam" id="PF08414"/>
    </source>
</evidence>
<feature type="compositionally biased region" description="Pro residues" evidence="1">
    <location>
        <begin position="81"/>
        <end position="99"/>
    </location>
</feature>
<dbReference type="EMBL" id="JAAALK010000082">
    <property type="protein sequence ID" value="KAG8088219.1"/>
    <property type="molecule type" value="Genomic_DNA"/>
</dbReference>
<protein>
    <recommendedName>
        <fullName evidence="2">NADPH oxidase Respiratory burst domain-containing protein</fullName>
    </recommendedName>
</protein>
<reference evidence="3" key="1">
    <citation type="journal article" date="2021" name="bioRxiv">
        <title>Whole Genome Assembly and Annotation of Northern Wild Rice, Zizania palustris L., Supports a Whole Genome Duplication in the Zizania Genus.</title>
        <authorList>
            <person name="Haas M."/>
            <person name="Kono T."/>
            <person name="Macchietto M."/>
            <person name="Millas R."/>
            <person name="McGilp L."/>
            <person name="Shao M."/>
            <person name="Duquette J."/>
            <person name="Hirsch C.N."/>
            <person name="Kimball J."/>
        </authorList>
    </citation>
    <scope>NUCLEOTIDE SEQUENCE</scope>
    <source>
        <tissue evidence="3">Fresh leaf tissue</tissue>
    </source>
</reference>
<evidence type="ECO:0000256" key="1">
    <source>
        <dbReference type="SAM" id="MobiDB-lite"/>
    </source>
</evidence>
<name>A0A8J5WEL5_ZIZPA</name>
<dbReference type="InterPro" id="IPR013623">
    <property type="entry name" value="NADPH_Ox"/>
</dbReference>
<comment type="caution">
    <text evidence="3">The sequence shown here is derived from an EMBL/GenBank/DDBJ whole genome shotgun (WGS) entry which is preliminary data.</text>
</comment>
<gene>
    <name evidence="3" type="ORF">GUJ93_ZPchr0010g8261</name>
</gene>
<accession>A0A8J5WEL5</accession>
<evidence type="ECO:0000313" key="4">
    <source>
        <dbReference type="Proteomes" id="UP000729402"/>
    </source>
</evidence>